<proteinExistence type="predicted"/>
<dbReference type="EMBL" id="JZKH01000005">
    <property type="protein sequence ID" value="KJS63233.1"/>
    <property type="molecule type" value="Genomic_DNA"/>
</dbReference>
<dbReference type="Gene3D" id="3.20.20.10">
    <property type="entry name" value="Alanine racemase"/>
    <property type="match status" value="1"/>
</dbReference>
<name>A0A0F2TJ02_STRR3</name>
<dbReference type="InterPro" id="IPR001608">
    <property type="entry name" value="Ala_racemase_N"/>
</dbReference>
<dbReference type="InterPro" id="IPR020622">
    <property type="entry name" value="Ala_racemase_pyridoxalP-BS"/>
</dbReference>
<evidence type="ECO:0000313" key="2">
    <source>
        <dbReference type="EMBL" id="KJS63233.1"/>
    </source>
</evidence>
<reference evidence="2 3" key="1">
    <citation type="submission" date="2015-02" db="EMBL/GenBank/DDBJ databases">
        <authorList>
            <person name="Ju K.-S."/>
            <person name="Doroghazi J.R."/>
            <person name="Metcalf W."/>
        </authorList>
    </citation>
    <scope>NUCLEOTIDE SEQUENCE [LARGE SCALE GENOMIC DNA]</scope>
    <source>
        <strain evidence="2 3">ATCC 31215</strain>
    </source>
</reference>
<protein>
    <submittedName>
        <fullName evidence="2">Alanine racemase</fullName>
    </submittedName>
</protein>
<dbReference type="Proteomes" id="UP000033699">
    <property type="component" value="Unassembled WGS sequence"/>
</dbReference>
<dbReference type="Pfam" id="PF01168">
    <property type="entry name" value="Ala_racemase_N"/>
    <property type="match status" value="1"/>
</dbReference>
<sequence length="344" mass="37034">MTLSLYLETDRWRAHQRSVLAEFPGLVPVAKGNGYGLGNHRLAEEATLLGTGVLAVGTAYEAADAAEYYGGELLVLTPYRVGEEVLPLPHARVIRTVAGLDALRALHGARVVVECMTTMRRHGVSAADLKSVAAELDGVSFEGLALHLPMDRPDGSSPVEEVAHWVDTARAAGVPVHTVFVSHLGAAGMEQLAQRYPDTVFRARIGTRLWLGDHAALEVRATVLDVTPVKKGDRYGYRQHPAPSDGHILVVAGGTAHGIGLEAPKYVQSMASRAKGIARAGLATVNKTKSPFHWAGKQLWFAEPPHMQVSLLFLDGETAPPAIGEELGLQVRHTTTHFDRVVDR</sequence>
<dbReference type="SUPFAM" id="SSF51419">
    <property type="entry name" value="PLP-binding barrel"/>
    <property type="match status" value="1"/>
</dbReference>
<dbReference type="AlphaFoldDB" id="A0A0F2TJ02"/>
<evidence type="ECO:0000259" key="1">
    <source>
        <dbReference type="Pfam" id="PF01168"/>
    </source>
</evidence>
<dbReference type="InterPro" id="IPR029066">
    <property type="entry name" value="PLP-binding_barrel"/>
</dbReference>
<dbReference type="OrthoDB" id="2986620at2"/>
<feature type="domain" description="Alanine racemase N-terminal" evidence="1">
    <location>
        <begin position="21"/>
        <end position="166"/>
    </location>
</feature>
<dbReference type="RefSeq" id="WP_045692707.1">
    <property type="nucleotide sequence ID" value="NZ_JZKH01000005.1"/>
</dbReference>
<gene>
    <name evidence="2" type="ORF">VM95_04670</name>
</gene>
<organism evidence="2 3">
    <name type="scientific">Streptomyces rubellomurinus (strain ATCC 31215)</name>
    <dbReference type="NCBI Taxonomy" id="359131"/>
    <lineage>
        <taxon>Bacteria</taxon>
        <taxon>Bacillati</taxon>
        <taxon>Actinomycetota</taxon>
        <taxon>Actinomycetes</taxon>
        <taxon>Kitasatosporales</taxon>
        <taxon>Streptomycetaceae</taxon>
        <taxon>Streptomyces</taxon>
    </lineage>
</organism>
<dbReference type="PROSITE" id="PS00395">
    <property type="entry name" value="ALANINE_RACEMASE"/>
    <property type="match status" value="1"/>
</dbReference>
<comment type="caution">
    <text evidence="2">The sequence shown here is derived from an EMBL/GenBank/DDBJ whole genome shotgun (WGS) entry which is preliminary data.</text>
</comment>
<evidence type="ECO:0000313" key="3">
    <source>
        <dbReference type="Proteomes" id="UP000033699"/>
    </source>
</evidence>
<accession>A0A0F2TJ02</accession>
<dbReference type="PATRIC" id="fig|359131.3.peg.4904"/>
<keyword evidence="3" id="KW-1185">Reference proteome</keyword>